<organism evidence="9 10">
    <name type="scientific">Corynebacterium propinquum</name>
    <dbReference type="NCBI Taxonomy" id="43769"/>
    <lineage>
        <taxon>Bacteria</taxon>
        <taxon>Bacillati</taxon>
        <taxon>Actinomycetota</taxon>
        <taxon>Actinomycetes</taxon>
        <taxon>Mycobacteriales</taxon>
        <taxon>Corynebacteriaceae</taxon>
        <taxon>Corynebacterium</taxon>
    </lineage>
</organism>
<evidence type="ECO:0000256" key="3">
    <source>
        <dbReference type="ARBA" id="ARBA00022448"/>
    </source>
</evidence>
<dbReference type="Proteomes" id="UP001226160">
    <property type="component" value="Unassembled WGS sequence"/>
</dbReference>
<dbReference type="Pfam" id="PF01497">
    <property type="entry name" value="Peripla_BP_2"/>
    <property type="match status" value="1"/>
</dbReference>
<dbReference type="InterPro" id="IPR002491">
    <property type="entry name" value="ABC_transptr_periplasmic_BD"/>
</dbReference>
<gene>
    <name evidence="8" type="ORF">QPX45_09465</name>
    <name evidence="9" type="ORF">QPX54_09455</name>
</gene>
<protein>
    <submittedName>
        <fullName evidence="9">Iron-siderophore ABC transporter substrate-binding protein</fullName>
    </submittedName>
</protein>
<dbReference type="InterPro" id="IPR051313">
    <property type="entry name" value="Bact_iron-sidero_bind"/>
</dbReference>
<evidence type="ECO:0000256" key="2">
    <source>
        <dbReference type="ARBA" id="ARBA00008814"/>
    </source>
</evidence>
<dbReference type="SUPFAM" id="SSF53807">
    <property type="entry name" value="Helical backbone' metal receptor"/>
    <property type="match status" value="1"/>
</dbReference>
<dbReference type="GO" id="GO:0030288">
    <property type="term" value="C:outer membrane-bounded periplasmic space"/>
    <property type="evidence" value="ECO:0007669"/>
    <property type="project" value="TreeGrafter"/>
</dbReference>
<comment type="subcellular location">
    <subcellularLocation>
        <location evidence="1">Cell envelope</location>
    </subcellularLocation>
</comment>
<comment type="caution">
    <text evidence="9">The sequence shown here is derived from an EMBL/GenBank/DDBJ whole genome shotgun (WGS) entry which is preliminary data.</text>
</comment>
<name>A0AAP4F8H6_9CORY</name>
<evidence type="ECO:0000256" key="4">
    <source>
        <dbReference type="ARBA" id="ARBA00022729"/>
    </source>
</evidence>
<evidence type="ECO:0000313" key="8">
    <source>
        <dbReference type="EMBL" id="MDK4301458.1"/>
    </source>
</evidence>
<feature type="region of interest" description="Disordered" evidence="5">
    <location>
        <begin position="14"/>
        <end position="41"/>
    </location>
</feature>
<keyword evidence="11" id="KW-1185">Reference proteome</keyword>
<evidence type="ECO:0000256" key="5">
    <source>
        <dbReference type="SAM" id="MobiDB-lite"/>
    </source>
</evidence>
<feature type="signal peptide" evidence="6">
    <location>
        <begin position="1"/>
        <end position="22"/>
    </location>
</feature>
<evidence type="ECO:0000256" key="6">
    <source>
        <dbReference type="SAM" id="SignalP"/>
    </source>
</evidence>
<feature type="domain" description="Fe/B12 periplasmic-binding" evidence="7">
    <location>
        <begin position="42"/>
        <end position="313"/>
    </location>
</feature>
<dbReference type="EMBL" id="JASNVP010000009">
    <property type="protein sequence ID" value="MDK4326724.1"/>
    <property type="molecule type" value="Genomic_DNA"/>
</dbReference>
<dbReference type="PANTHER" id="PTHR30532:SF24">
    <property type="entry name" value="FERRIC ENTEROBACTIN-BINDING PERIPLASMIC PROTEIN FEPB"/>
    <property type="match status" value="1"/>
</dbReference>
<evidence type="ECO:0000313" key="11">
    <source>
        <dbReference type="Proteomes" id="UP001243856"/>
    </source>
</evidence>
<evidence type="ECO:0000313" key="9">
    <source>
        <dbReference type="EMBL" id="MDK4326724.1"/>
    </source>
</evidence>
<dbReference type="Gene3D" id="3.40.50.1980">
    <property type="entry name" value="Nitrogenase molybdenum iron protein domain"/>
    <property type="match status" value="2"/>
</dbReference>
<accession>A0AAP4F8H6</accession>
<evidence type="ECO:0000313" key="10">
    <source>
        <dbReference type="Proteomes" id="UP001226160"/>
    </source>
</evidence>
<feature type="compositionally biased region" description="Low complexity" evidence="5">
    <location>
        <begin position="14"/>
        <end position="29"/>
    </location>
</feature>
<dbReference type="PROSITE" id="PS50983">
    <property type="entry name" value="FE_B12_PBP"/>
    <property type="match status" value="1"/>
</dbReference>
<proteinExistence type="inferred from homology"/>
<dbReference type="GO" id="GO:1901678">
    <property type="term" value="P:iron coordination entity transport"/>
    <property type="evidence" value="ECO:0007669"/>
    <property type="project" value="UniProtKB-ARBA"/>
</dbReference>
<keyword evidence="4 6" id="KW-0732">Signal</keyword>
<dbReference type="CDD" id="cd01146">
    <property type="entry name" value="FhuD"/>
    <property type="match status" value="1"/>
</dbReference>
<dbReference type="EMBL" id="JASNVK010000019">
    <property type="protein sequence ID" value="MDK4301458.1"/>
    <property type="molecule type" value="Genomic_DNA"/>
</dbReference>
<evidence type="ECO:0000259" key="7">
    <source>
        <dbReference type="PROSITE" id="PS50983"/>
    </source>
</evidence>
<comment type="similarity">
    <text evidence="2">Belongs to the bacterial solute-binding protein 8 family.</text>
</comment>
<dbReference type="Proteomes" id="UP001243856">
    <property type="component" value="Unassembled WGS sequence"/>
</dbReference>
<keyword evidence="3" id="KW-0813">Transport</keyword>
<dbReference type="PANTHER" id="PTHR30532">
    <property type="entry name" value="IRON III DICITRATE-BINDING PERIPLASMIC PROTEIN"/>
    <property type="match status" value="1"/>
</dbReference>
<feature type="compositionally biased region" description="Basic and acidic residues" evidence="5">
    <location>
        <begin position="30"/>
        <end position="41"/>
    </location>
</feature>
<evidence type="ECO:0000256" key="1">
    <source>
        <dbReference type="ARBA" id="ARBA00004196"/>
    </source>
</evidence>
<sequence>MTTSLAALALLAAGCSSTSDSASSNPSGSEEAKSSEATSEERIAAVGLGDADTVLALGETPVAVAPWAGATDAVGPWAEDLLGDKKPAVIEDTSTGFDQQKIEAIAATDPTKIIAVNHAIDDETKKKFESIAPTTVHSEEDKDWQIPWEKQVETIAKALDKEDEGQKLIDDTNEAFEEFRKSHPELQGKTAAIALPYDNQLSLYTSGDGRGQFIEDLGFVIPEELQDADGEFYRTIAPENFSEYNQADYLFILDWEGSADKIKSQEAFQNIDAVKNGNVYYFDALTGTAMSLPNPLTIPYSISKFDDKLKESNK</sequence>
<feature type="chain" id="PRO_5042941961" evidence="6">
    <location>
        <begin position="23"/>
        <end position="314"/>
    </location>
</feature>
<reference evidence="9 11" key="1">
    <citation type="submission" date="2023-05" db="EMBL/GenBank/DDBJ databases">
        <title>Metabolic capabilities are highly conserved among human nasal-associated Corynebacterium species in pangenomic analyses.</title>
        <authorList>
            <person name="Tran T.H."/>
            <person name="Roberts A.Q."/>
            <person name="Escapa I.F."/>
            <person name="Gao W."/>
            <person name="Conlan S."/>
            <person name="Kong H."/>
            <person name="Segre J.A."/>
            <person name="Kelly M.S."/>
            <person name="Lemon K.P."/>
        </authorList>
    </citation>
    <scope>NUCLEOTIDE SEQUENCE</scope>
    <source>
        <strain evidence="9">KPL2654</strain>
        <strain evidence="8 11">KPL2811</strain>
    </source>
</reference>
<dbReference type="AlphaFoldDB" id="A0AAP4F8H6"/>